<dbReference type="AlphaFoldDB" id="A0A939GMF6"/>
<dbReference type="RefSeq" id="WP_207366627.1">
    <property type="nucleotide sequence ID" value="NZ_JAFMYV010000012.1"/>
</dbReference>
<sequence>MQATENAKYITIGRGKTNHIVVPTLSVTDLHARVTKVGNEYWLEDNNSSNGTYVNEFRILKRRLQPDDQVRIGNQPITYRRLIKAFSRNPDDYTREFAELEGVWNEYVALKAQLENRGISDQIADLAVGVPLIGLALGRLVGAERSARKRRELADLEAHMTQVYACPKCGTPFPLTRDSSYQMLMQRSINQKQGHCLAGCGAIWTI</sequence>
<evidence type="ECO:0000259" key="1">
    <source>
        <dbReference type="PROSITE" id="PS50006"/>
    </source>
</evidence>
<evidence type="ECO:0000313" key="3">
    <source>
        <dbReference type="Proteomes" id="UP000664034"/>
    </source>
</evidence>
<organism evidence="2 3">
    <name type="scientific">Fibrella rubiginis</name>
    <dbReference type="NCBI Taxonomy" id="2817060"/>
    <lineage>
        <taxon>Bacteria</taxon>
        <taxon>Pseudomonadati</taxon>
        <taxon>Bacteroidota</taxon>
        <taxon>Cytophagia</taxon>
        <taxon>Cytophagales</taxon>
        <taxon>Spirosomataceae</taxon>
        <taxon>Fibrella</taxon>
    </lineage>
</organism>
<dbReference type="Proteomes" id="UP000664034">
    <property type="component" value="Unassembled WGS sequence"/>
</dbReference>
<dbReference type="SMART" id="SM00240">
    <property type="entry name" value="FHA"/>
    <property type="match status" value="1"/>
</dbReference>
<keyword evidence="3" id="KW-1185">Reference proteome</keyword>
<dbReference type="SUPFAM" id="SSF49879">
    <property type="entry name" value="SMAD/FHA domain"/>
    <property type="match status" value="1"/>
</dbReference>
<dbReference type="PROSITE" id="PS50006">
    <property type="entry name" value="FHA_DOMAIN"/>
    <property type="match status" value="1"/>
</dbReference>
<comment type="caution">
    <text evidence="2">The sequence shown here is derived from an EMBL/GenBank/DDBJ whole genome shotgun (WGS) entry which is preliminary data.</text>
</comment>
<feature type="domain" description="FHA" evidence="1">
    <location>
        <begin position="10"/>
        <end position="59"/>
    </location>
</feature>
<dbReference type="EMBL" id="JAFMYV010000012">
    <property type="protein sequence ID" value="MBO0939093.1"/>
    <property type="molecule type" value="Genomic_DNA"/>
</dbReference>
<proteinExistence type="predicted"/>
<dbReference type="Gene3D" id="2.60.200.20">
    <property type="match status" value="1"/>
</dbReference>
<evidence type="ECO:0000313" key="2">
    <source>
        <dbReference type="EMBL" id="MBO0939093.1"/>
    </source>
</evidence>
<dbReference type="Pfam" id="PF00498">
    <property type="entry name" value="FHA"/>
    <property type="match status" value="1"/>
</dbReference>
<name>A0A939GMF6_9BACT</name>
<dbReference type="InterPro" id="IPR000253">
    <property type="entry name" value="FHA_dom"/>
</dbReference>
<dbReference type="CDD" id="cd00060">
    <property type="entry name" value="FHA"/>
    <property type="match status" value="1"/>
</dbReference>
<reference evidence="2" key="1">
    <citation type="submission" date="2021-03" db="EMBL/GenBank/DDBJ databases">
        <title>Fibrella sp. HMF5335 genome sequencing and assembly.</title>
        <authorList>
            <person name="Kang H."/>
            <person name="Kim H."/>
            <person name="Bae S."/>
            <person name="Joh K."/>
        </authorList>
    </citation>
    <scope>NUCLEOTIDE SEQUENCE</scope>
    <source>
        <strain evidence="2">HMF5335</strain>
    </source>
</reference>
<dbReference type="InterPro" id="IPR008984">
    <property type="entry name" value="SMAD_FHA_dom_sf"/>
</dbReference>
<gene>
    <name evidence="2" type="ORF">J2I47_21240</name>
</gene>
<protein>
    <submittedName>
        <fullName evidence="2">FHA domain-containing protein</fullName>
    </submittedName>
</protein>
<accession>A0A939GMF6</accession>